<evidence type="ECO:0000256" key="6">
    <source>
        <dbReference type="ARBA" id="ARBA00023136"/>
    </source>
</evidence>
<dbReference type="SMART" id="SM00271">
    <property type="entry name" value="DnaJ"/>
    <property type="match status" value="1"/>
</dbReference>
<keyword evidence="6 8" id="KW-0472">Membrane</keyword>
<proteinExistence type="predicted"/>
<feature type="compositionally biased region" description="Basic residues" evidence="7">
    <location>
        <begin position="339"/>
        <end position="350"/>
    </location>
</feature>
<protein>
    <recommendedName>
        <fullName evidence="3">DnaJ homolog subfamily C member 22</fullName>
    </recommendedName>
</protein>
<evidence type="ECO:0000256" key="3">
    <source>
        <dbReference type="ARBA" id="ARBA00020945"/>
    </source>
</evidence>
<dbReference type="AlphaFoldDB" id="A0AAN8G5D9"/>
<comment type="subcellular location">
    <subcellularLocation>
        <location evidence="2">Membrane</location>
        <topology evidence="2">Multi-pass membrane protein</topology>
    </subcellularLocation>
</comment>
<dbReference type="PANTHER" id="PTHR44733">
    <property type="entry name" value="DNAJ HOMOLOG SUBFAMILY C MEMBER 22"/>
    <property type="match status" value="1"/>
</dbReference>
<feature type="transmembrane region" description="Helical" evidence="8">
    <location>
        <begin position="196"/>
        <end position="216"/>
    </location>
</feature>
<dbReference type="Pfam" id="PF00226">
    <property type="entry name" value="DnaJ"/>
    <property type="match status" value="1"/>
</dbReference>
<evidence type="ECO:0000313" key="11">
    <source>
        <dbReference type="Proteomes" id="UP001347796"/>
    </source>
</evidence>
<evidence type="ECO:0000259" key="9">
    <source>
        <dbReference type="PROSITE" id="PS50076"/>
    </source>
</evidence>
<dbReference type="Gene3D" id="1.10.287.110">
    <property type="entry name" value="DnaJ domain"/>
    <property type="match status" value="1"/>
</dbReference>
<keyword evidence="5 8" id="KW-1133">Transmembrane helix</keyword>
<dbReference type="InterPro" id="IPR001623">
    <property type="entry name" value="DnaJ_domain"/>
</dbReference>
<dbReference type="Proteomes" id="UP001347796">
    <property type="component" value="Unassembled WGS sequence"/>
</dbReference>
<evidence type="ECO:0000256" key="8">
    <source>
        <dbReference type="SAM" id="Phobius"/>
    </source>
</evidence>
<reference evidence="10 11" key="1">
    <citation type="submission" date="2024-01" db="EMBL/GenBank/DDBJ databases">
        <title>The genome of the rayed Mediterranean limpet Patella caerulea (Linnaeus, 1758).</title>
        <authorList>
            <person name="Anh-Thu Weber A."/>
            <person name="Halstead-Nussloch G."/>
        </authorList>
    </citation>
    <scope>NUCLEOTIDE SEQUENCE [LARGE SCALE GENOMIC DNA]</scope>
    <source>
        <strain evidence="10">AATW-2023a</strain>
        <tissue evidence="10">Whole specimen</tissue>
    </source>
</reference>
<keyword evidence="11" id="KW-1185">Reference proteome</keyword>
<evidence type="ECO:0000256" key="7">
    <source>
        <dbReference type="SAM" id="MobiDB-lite"/>
    </source>
</evidence>
<dbReference type="CDD" id="cd06257">
    <property type="entry name" value="DnaJ"/>
    <property type="match status" value="1"/>
</dbReference>
<dbReference type="EMBL" id="JAZGQO010000021">
    <property type="protein sequence ID" value="KAK6166255.1"/>
    <property type="molecule type" value="Genomic_DNA"/>
</dbReference>
<feature type="domain" description="J" evidence="9">
    <location>
        <begin position="280"/>
        <end position="349"/>
    </location>
</feature>
<evidence type="ECO:0000256" key="1">
    <source>
        <dbReference type="ARBA" id="ARBA00002080"/>
    </source>
</evidence>
<gene>
    <name evidence="10" type="ORF">SNE40_023000</name>
</gene>
<comment type="caution">
    <text evidence="10">The sequence shown here is derived from an EMBL/GenBank/DDBJ whole genome shotgun (WGS) entry which is preliminary data.</text>
</comment>
<evidence type="ECO:0000256" key="5">
    <source>
        <dbReference type="ARBA" id="ARBA00022989"/>
    </source>
</evidence>
<sequence>MAWLTVSYVLWLLGGWFGLHHLYLRRDKQAFIWLCTFGGCFGLGWLRDLWRIPEYVEDCKGTESNRIEFHQRVMRNPKPPFSIVRYGGELIMGNLFGYLVLMTMPADFVKEGLGNILSVYLPPLAVAIGVYLVGNIGREKVTFKSCVIGAYCGVPWLIKDSNNIAVVPLLSAFAARWKGVSWRLHREKQQRLPWRLLKFGVLSGLYYSLWISAIYFNGSITTKDGETVLIRDAVNNFFKSPAWAETKDSLWKLYEFYNIHGWHKLWEELVEVFDPVGEKNAYKVLGVTPETSQEEITSKYRKLARQWHPDKHKDPAKKAEAQEKFIEIQTSYDILSKLKTRRARKNKKSAKNPNHTEL</sequence>
<dbReference type="PRINTS" id="PR00625">
    <property type="entry name" value="JDOMAIN"/>
</dbReference>
<dbReference type="SUPFAM" id="SSF46565">
    <property type="entry name" value="Chaperone J-domain"/>
    <property type="match status" value="1"/>
</dbReference>
<dbReference type="Pfam" id="PF05154">
    <property type="entry name" value="TM2"/>
    <property type="match status" value="1"/>
</dbReference>
<name>A0AAN8G5D9_PATCE</name>
<evidence type="ECO:0000256" key="2">
    <source>
        <dbReference type="ARBA" id="ARBA00004141"/>
    </source>
</evidence>
<evidence type="ECO:0000313" key="10">
    <source>
        <dbReference type="EMBL" id="KAK6166255.1"/>
    </source>
</evidence>
<comment type="function">
    <text evidence="1">May function as a co-chaperone.</text>
</comment>
<dbReference type="InterPro" id="IPR007829">
    <property type="entry name" value="TM2"/>
</dbReference>
<accession>A0AAN8G5D9</accession>
<dbReference type="PROSITE" id="PS50076">
    <property type="entry name" value="DNAJ_2"/>
    <property type="match status" value="1"/>
</dbReference>
<feature type="region of interest" description="Disordered" evidence="7">
    <location>
        <begin position="339"/>
        <end position="358"/>
    </location>
</feature>
<feature type="transmembrane region" description="Helical" evidence="8">
    <location>
        <begin position="83"/>
        <end position="101"/>
    </location>
</feature>
<keyword evidence="4 8" id="KW-0812">Transmembrane</keyword>
<dbReference type="GO" id="GO:0016020">
    <property type="term" value="C:membrane"/>
    <property type="evidence" value="ECO:0007669"/>
    <property type="project" value="UniProtKB-SubCell"/>
</dbReference>
<organism evidence="10 11">
    <name type="scientific">Patella caerulea</name>
    <name type="common">Rayed Mediterranean limpet</name>
    <dbReference type="NCBI Taxonomy" id="87958"/>
    <lineage>
        <taxon>Eukaryota</taxon>
        <taxon>Metazoa</taxon>
        <taxon>Spiralia</taxon>
        <taxon>Lophotrochozoa</taxon>
        <taxon>Mollusca</taxon>
        <taxon>Gastropoda</taxon>
        <taxon>Patellogastropoda</taxon>
        <taxon>Patelloidea</taxon>
        <taxon>Patellidae</taxon>
        <taxon>Patella</taxon>
    </lineage>
</organism>
<evidence type="ECO:0000256" key="4">
    <source>
        <dbReference type="ARBA" id="ARBA00022692"/>
    </source>
</evidence>
<dbReference type="PANTHER" id="PTHR44733:SF1">
    <property type="entry name" value="DNAJ HOMOLOG SUBFAMILY C MEMBER 22"/>
    <property type="match status" value="1"/>
</dbReference>
<dbReference type="InterPro" id="IPR036869">
    <property type="entry name" value="J_dom_sf"/>
</dbReference>
<feature type="transmembrane region" description="Helical" evidence="8">
    <location>
        <begin position="113"/>
        <end position="134"/>
    </location>
</feature>
<feature type="transmembrane region" description="Helical" evidence="8">
    <location>
        <begin position="6"/>
        <end position="24"/>
    </location>
</feature>